<proteinExistence type="predicted"/>
<accession>A0A8B8BL23</accession>
<sequence>MKLVALSLTLCAFFHTSYSQYTIVDENGSPVGLSGCPTPGAEALGECTKPRARCCYVDPEFDAKGCFTGCTTTCFINKDPTTCNTCANPQLGSCMNKPLNCGLGVLSFNSFDSTYSCFQGCYPNCK</sequence>
<dbReference type="Proteomes" id="UP000694844">
    <property type="component" value="Chromosome 9"/>
</dbReference>
<gene>
    <name evidence="3" type="primary">LOC111111364</name>
</gene>
<feature type="signal peptide" evidence="1">
    <location>
        <begin position="1"/>
        <end position="19"/>
    </location>
</feature>
<evidence type="ECO:0000256" key="1">
    <source>
        <dbReference type="SAM" id="SignalP"/>
    </source>
</evidence>
<evidence type="ECO:0000313" key="2">
    <source>
        <dbReference type="Proteomes" id="UP000694844"/>
    </source>
</evidence>
<evidence type="ECO:0000313" key="3">
    <source>
        <dbReference type="RefSeq" id="XP_022304013.1"/>
    </source>
</evidence>
<dbReference type="RefSeq" id="XP_022304013.1">
    <property type="nucleotide sequence ID" value="XM_022448305.1"/>
</dbReference>
<keyword evidence="2" id="KW-1185">Reference proteome</keyword>
<dbReference type="GeneID" id="111111364"/>
<dbReference type="AlphaFoldDB" id="A0A8B8BL23"/>
<reference evidence="3" key="1">
    <citation type="submission" date="2025-08" db="UniProtKB">
        <authorList>
            <consortium name="RefSeq"/>
        </authorList>
    </citation>
    <scope>IDENTIFICATION</scope>
    <source>
        <tissue evidence="3">Whole sample</tissue>
    </source>
</reference>
<feature type="chain" id="PRO_5034351584" evidence="1">
    <location>
        <begin position="20"/>
        <end position="126"/>
    </location>
</feature>
<organism evidence="2 3">
    <name type="scientific">Crassostrea virginica</name>
    <name type="common">Eastern oyster</name>
    <dbReference type="NCBI Taxonomy" id="6565"/>
    <lineage>
        <taxon>Eukaryota</taxon>
        <taxon>Metazoa</taxon>
        <taxon>Spiralia</taxon>
        <taxon>Lophotrochozoa</taxon>
        <taxon>Mollusca</taxon>
        <taxon>Bivalvia</taxon>
        <taxon>Autobranchia</taxon>
        <taxon>Pteriomorphia</taxon>
        <taxon>Ostreida</taxon>
        <taxon>Ostreoidea</taxon>
        <taxon>Ostreidae</taxon>
        <taxon>Crassostrea</taxon>
    </lineage>
</organism>
<keyword evidence="1" id="KW-0732">Signal</keyword>
<protein>
    <submittedName>
        <fullName evidence="3">Uncharacterized protein LOC111111364</fullName>
    </submittedName>
</protein>
<dbReference type="KEGG" id="cvn:111111364"/>
<name>A0A8B8BL23_CRAVI</name>